<feature type="domain" description="PASTA" evidence="13">
    <location>
        <begin position="442"/>
        <end position="509"/>
    </location>
</feature>
<dbReference type="EMBL" id="MAPZ01000016">
    <property type="protein sequence ID" value="OBY11223.1"/>
    <property type="molecule type" value="Genomic_DNA"/>
</dbReference>
<proteinExistence type="predicted"/>
<dbReference type="InterPro" id="IPR017441">
    <property type="entry name" value="Protein_kinase_ATP_BS"/>
</dbReference>
<evidence type="ECO:0000259" key="12">
    <source>
        <dbReference type="PROSITE" id="PS50011"/>
    </source>
</evidence>
<keyword evidence="3" id="KW-0808">Transferase</keyword>
<evidence type="ECO:0000256" key="8">
    <source>
        <dbReference type="ARBA" id="ARBA00048679"/>
    </source>
</evidence>
<feature type="domain" description="PASTA" evidence="13">
    <location>
        <begin position="512"/>
        <end position="580"/>
    </location>
</feature>
<dbReference type="OrthoDB" id="9788659at2"/>
<dbReference type="PROSITE" id="PS50011">
    <property type="entry name" value="PROTEIN_KINASE_DOM"/>
    <property type="match status" value="1"/>
</dbReference>
<keyword evidence="2" id="KW-0723">Serine/threonine-protein kinase</keyword>
<keyword evidence="15" id="KW-1185">Reference proteome</keyword>
<comment type="catalytic activity">
    <reaction evidence="7">
        <text>L-threonyl-[protein] + ATP = O-phospho-L-threonyl-[protein] + ADP + H(+)</text>
        <dbReference type="Rhea" id="RHEA:46608"/>
        <dbReference type="Rhea" id="RHEA-COMP:11060"/>
        <dbReference type="Rhea" id="RHEA-COMP:11605"/>
        <dbReference type="ChEBI" id="CHEBI:15378"/>
        <dbReference type="ChEBI" id="CHEBI:30013"/>
        <dbReference type="ChEBI" id="CHEBI:30616"/>
        <dbReference type="ChEBI" id="CHEBI:61977"/>
        <dbReference type="ChEBI" id="CHEBI:456216"/>
        <dbReference type="EC" id="2.7.11.1"/>
    </reaction>
</comment>
<dbReference type="SUPFAM" id="SSF54184">
    <property type="entry name" value="Penicillin-binding protein 2x (pbp-2x), c-terminal domain"/>
    <property type="match status" value="1"/>
</dbReference>
<dbReference type="PANTHER" id="PTHR43289">
    <property type="entry name" value="MITOGEN-ACTIVATED PROTEIN KINASE KINASE KINASE 20-RELATED"/>
    <property type="match status" value="1"/>
</dbReference>
<evidence type="ECO:0000256" key="11">
    <source>
        <dbReference type="SAM" id="Phobius"/>
    </source>
</evidence>
<evidence type="ECO:0000259" key="13">
    <source>
        <dbReference type="PROSITE" id="PS51178"/>
    </source>
</evidence>
<dbReference type="SMART" id="SM00740">
    <property type="entry name" value="PASTA"/>
    <property type="match status" value="4"/>
</dbReference>
<evidence type="ECO:0000256" key="5">
    <source>
        <dbReference type="ARBA" id="ARBA00022777"/>
    </source>
</evidence>
<feature type="compositionally biased region" description="Acidic residues" evidence="10">
    <location>
        <begin position="310"/>
        <end position="336"/>
    </location>
</feature>
<evidence type="ECO:0000256" key="3">
    <source>
        <dbReference type="ARBA" id="ARBA00022679"/>
    </source>
</evidence>
<evidence type="ECO:0000256" key="4">
    <source>
        <dbReference type="ARBA" id="ARBA00022741"/>
    </source>
</evidence>
<dbReference type="CDD" id="cd06577">
    <property type="entry name" value="PASTA_pknB"/>
    <property type="match status" value="3"/>
</dbReference>
<dbReference type="PANTHER" id="PTHR43289:SF34">
    <property type="entry name" value="SERINE_THREONINE-PROTEIN KINASE YBDM-RELATED"/>
    <property type="match status" value="1"/>
</dbReference>
<keyword evidence="5" id="KW-0418">Kinase</keyword>
<dbReference type="GO" id="GO:0005524">
    <property type="term" value="F:ATP binding"/>
    <property type="evidence" value="ECO:0007669"/>
    <property type="project" value="UniProtKB-UniRule"/>
</dbReference>
<dbReference type="InterPro" id="IPR008271">
    <property type="entry name" value="Ser/Thr_kinase_AS"/>
</dbReference>
<dbReference type="NCBIfam" id="NF033483">
    <property type="entry name" value="PknB_PASTA_kin"/>
    <property type="match status" value="1"/>
</dbReference>
<dbReference type="SUPFAM" id="SSF56112">
    <property type="entry name" value="Protein kinase-like (PK-like)"/>
    <property type="match status" value="1"/>
</dbReference>
<evidence type="ECO:0000256" key="9">
    <source>
        <dbReference type="PROSITE-ProRule" id="PRU10141"/>
    </source>
</evidence>
<evidence type="ECO:0000313" key="14">
    <source>
        <dbReference type="EMBL" id="OBY11223.1"/>
    </source>
</evidence>
<dbReference type="GO" id="GO:0004674">
    <property type="term" value="F:protein serine/threonine kinase activity"/>
    <property type="evidence" value="ECO:0007669"/>
    <property type="project" value="UniProtKB-KW"/>
</dbReference>
<feature type="transmembrane region" description="Helical" evidence="11">
    <location>
        <begin position="349"/>
        <end position="373"/>
    </location>
</feature>
<dbReference type="CDD" id="cd14014">
    <property type="entry name" value="STKc_PknB_like"/>
    <property type="match status" value="1"/>
</dbReference>
<feature type="binding site" evidence="9">
    <location>
        <position position="39"/>
    </location>
    <ligand>
        <name>ATP</name>
        <dbReference type="ChEBI" id="CHEBI:30616"/>
    </ligand>
</feature>
<feature type="domain" description="PASTA" evidence="13">
    <location>
        <begin position="375"/>
        <end position="441"/>
    </location>
</feature>
<reference evidence="14 15" key="1">
    <citation type="submission" date="2016-06" db="EMBL/GenBank/DDBJ databases">
        <authorList>
            <person name="Kjaerup R.B."/>
            <person name="Dalgaard T.S."/>
            <person name="Juul-Madsen H.R."/>
        </authorList>
    </citation>
    <scope>NUCLEOTIDE SEQUENCE [LARGE SCALE GENOMIC DNA]</scope>
    <source>
        <strain evidence="14 15">373-A1</strain>
    </source>
</reference>
<evidence type="ECO:0000256" key="6">
    <source>
        <dbReference type="ARBA" id="ARBA00022840"/>
    </source>
</evidence>
<protein>
    <recommendedName>
        <fullName evidence="1">non-specific serine/threonine protein kinase</fullName>
        <ecNumber evidence="1">2.7.11.1</ecNumber>
    </recommendedName>
</protein>
<dbReference type="Gene3D" id="1.10.510.10">
    <property type="entry name" value="Transferase(Phosphotransferase) domain 1"/>
    <property type="match status" value="1"/>
</dbReference>
<comment type="catalytic activity">
    <reaction evidence="8">
        <text>L-seryl-[protein] + ATP = O-phospho-L-seryl-[protein] + ADP + H(+)</text>
        <dbReference type="Rhea" id="RHEA:17989"/>
        <dbReference type="Rhea" id="RHEA-COMP:9863"/>
        <dbReference type="Rhea" id="RHEA-COMP:11604"/>
        <dbReference type="ChEBI" id="CHEBI:15378"/>
        <dbReference type="ChEBI" id="CHEBI:29999"/>
        <dbReference type="ChEBI" id="CHEBI:30616"/>
        <dbReference type="ChEBI" id="CHEBI:83421"/>
        <dbReference type="ChEBI" id="CHEBI:456216"/>
        <dbReference type="EC" id="2.7.11.1"/>
    </reaction>
</comment>
<dbReference type="InterPro" id="IPR011009">
    <property type="entry name" value="Kinase-like_dom_sf"/>
</dbReference>
<evidence type="ECO:0000313" key="15">
    <source>
        <dbReference type="Proteomes" id="UP000092714"/>
    </source>
</evidence>
<dbReference type="GeneID" id="42775328"/>
<dbReference type="eggNOG" id="COG0515">
    <property type="taxonomic scope" value="Bacteria"/>
</dbReference>
<feature type="domain" description="Protein kinase" evidence="12">
    <location>
        <begin position="10"/>
        <end position="267"/>
    </location>
</feature>
<dbReference type="PROSITE" id="PS51178">
    <property type="entry name" value="PASTA"/>
    <property type="match status" value="3"/>
</dbReference>
<dbReference type="PROSITE" id="PS00108">
    <property type="entry name" value="PROTEIN_KINASE_ST"/>
    <property type="match status" value="1"/>
</dbReference>
<sequence>MIGEILGNRYEIEEKIGEGGMSIVYKARCNKLNRYVAVKVLKKEMSDNEDIVNKFKREATAIAALSDNNIVNILDVGSQDDINYIVMEYVKGKTLKELIKQFGKLNYETAITIAIQIAKALECAHKNNIIHRDVKPQNILVTEEGLIKVTDFGIAKSTSSATLTNTTTIMGSAHYFSPEQAKGTLVDNRTDLYSLGVVLYEMVTGKVPFEADSPVTIALKHIQEEVVPPKQINSKIPESLNKLIIKAMEKDPGMRYQNARDIINDLQKIKEDPNAVIDNVVENEENEHTIIMGSVNAPDNTKSVNKALEDEYYEDDEDDEYYDDDYYDEDDDDEEYDGKKKKKKSYKNLIIGVAVVVGLLLLGVGAFAISGGFSAAKTVKVPDLKGMTLEEAKKAIEDAGLEYVDAGTEKSDEEEGTVIKFDPEAGKEVKKGSEVRVITSAGVTKIKMPNLVEETETDAKATLDKLNLKNYKIEYNFSDDIEKGKVISTNPVKDEEITEDTAITIVVSEGKKTNYQPMPDLIGKGRDEAIRELAKLNLDGSVVGEVEVTDEKLVGKIAWTSHAYGTSVAEGTKIQLKVGKLQEEKVFVDSFIKAGMKALDAKKALEDAGFTNVVINGDKNGVVIGWNPTDKITKSTKVIITSGKAEEPLPPTDPEE</sequence>
<keyword evidence="4 9" id="KW-0547">Nucleotide-binding</keyword>
<keyword evidence="6 9" id="KW-0067">ATP-binding</keyword>
<accession>A0A174VY72</accession>
<dbReference type="EC" id="2.7.11.1" evidence="1"/>
<dbReference type="Pfam" id="PF03793">
    <property type="entry name" value="PASTA"/>
    <property type="match status" value="3"/>
</dbReference>
<evidence type="ECO:0000256" key="2">
    <source>
        <dbReference type="ARBA" id="ARBA00022527"/>
    </source>
</evidence>
<dbReference type="Gene3D" id="3.30.200.20">
    <property type="entry name" value="Phosphorylase Kinase, domain 1"/>
    <property type="match status" value="1"/>
</dbReference>
<dbReference type="AlphaFoldDB" id="A0A174VY72"/>
<feature type="region of interest" description="Disordered" evidence="10">
    <location>
        <begin position="309"/>
        <end position="339"/>
    </location>
</feature>
<name>A0A174VY72_9CLOT</name>
<keyword evidence="11" id="KW-1133">Transmembrane helix</keyword>
<dbReference type="SMART" id="SM00220">
    <property type="entry name" value="S_TKc"/>
    <property type="match status" value="1"/>
</dbReference>
<evidence type="ECO:0000256" key="7">
    <source>
        <dbReference type="ARBA" id="ARBA00047899"/>
    </source>
</evidence>
<keyword evidence="11" id="KW-0812">Transmembrane</keyword>
<dbReference type="Proteomes" id="UP000092714">
    <property type="component" value="Unassembled WGS sequence"/>
</dbReference>
<evidence type="ECO:0000256" key="1">
    <source>
        <dbReference type="ARBA" id="ARBA00012513"/>
    </source>
</evidence>
<dbReference type="RefSeq" id="WP_027097493.1">
    <property type="nucleotide sequence ID" value="NZ_CABJAZ010000004.1"/>
</dbReference>
<gene>
    <name evidence="14" type="ORF">CP373A1_06930</name>
</gene>
<dbReference type="InterPro" id="IPR005543">
    <property type="entry name" value="PASTA_dom"/>
</dbReference>
<keyword evidence="11" id="KW-0472">Membrane</keyword>
<dbReference type="PROSITE" id="PS00107">
    <property type="entry name" value="PROTEIN_KINASE_ATP"/>
    <property type="match status" value="1"/>
</dbReference>
<comment type="caution">
    <text evidence="14">The sequence shown here is derived from an EMBL/GenBank/DDBJ whole genome shotgun (WGS) entry which is preliminary data.</text>
</comment>
<evidence type="ECO:0000256" key="10">
    <source>
        <dbReference type="SAM" id="MobiDB-lite"/>
    </source>
</evidence>
<dbReference type="InterPro" id="IPR000719">
    <property type="entry name" value="Prot_kinase_dom"/>
</dbReference>
<organism evidence="14 15">
    <name type="scientific">Clostridium paraputrificum</name>
    <dbReference type="NCBI Taxonomy" id="29363"/>
    <lineage>
        <taxon>Bacteria</taxon>
        <taxon>Bacillati</taxon>
        <taxon>Bacillota</taxon>
        <taxon>Clostridia</taxon>
        <taxon>Eubacteriales</taxon>
        <taxon>Clostridiaceae</taxon>
        <taxon>Clostridium</taxon>
    </lineage>
</organism>
<dbReference type="FunFam" id="1.10.510.10:FF:000021">
    <property type="entry name" value="Serine/threonine protein kinase"/>
    <property type="match status" value="1"/>
</dbReference>
<dbReference type="Pfam" id="PF00069">
    <property type="entry name" value="Pkinase"/>
    <property type="match status" value="1"/>
</dbReference>
<dbReference type="Gene3D" id="3.30.10.20">
    <property type="match status" value="3"/>
</dbReference>